<accession>A0A0D0GMJ6</accession>
<sequence>MVAVQDWSGEHLMPPETGTVLPPNLSGIKRAALVLPATKARFIPGGSKMAPLSSWVQVVHLLSHPEPKKVKLSRDRGINGLFEGKGYERLCRESPLQLYFRGYLCYNR</sequence>
<protein>
    <submittedName>
        <fullName evidence="1">Uncharacterized protein</fullName>
    </submittedName>
</protein>
<dbReference type="Proteomes" id="UP000032049">
    <property type="component" value="Unassembled WGS sequence"/>
</dbReference>
<proteinExistence type="predicted"/>
<evidence type="ECO:0000313" key="1">
    <source>
        <dbReference type="EMBL" id="KIO75686.1"/>
    </source>
</evidence>
<gene>
    <name evidence="1" type="ORF">TH53_19210</name>
</gene>
<name>A0A0D0GMJ6_9SPHI</name>
<organism evidence="1 2">
    <name type="scientific">Pedobacter lusitanus</name>
    <dbReference type="NCBI Taxonomy" id="1503925"/>
    <lineage>
        <taxon>Bacteria</taxon>
        <taxon>Pseudomonadati</taxon>
        <taxon>Bacteroidota</taxon>
        <taxon>Sphingobacteriia</taxon>
        <taxon>Sphingobacteriales</taxon>
        <taxon>Sphingobacteriaceae</taxon>
        <taxon>Pedobacter</taxon>
    </lineage>
</organism>
<dbReference type="EMBL" id="JXRA01000088">
    <property type="protein sequence ID" value="KIO75686.1"/>
    <property type="molecule type" value="Genomic_DNA"/>
</dbReference>
<comment type="caution">
    <text evidence="1">The sequence shown here is derived from an EMBL/GenBank/DDBJ whole genome shotgun (WGS) entry which is preliminary data.</text>
</comment>
<reference evidence="1 2" key="1">
    <citation type="submission" date="2015-01" db="EMBL/GenBank/DDBJ databases">
        <title>Draft genome sequence of Pedobacter sp. NL19 isolated from sludge of an effluent treatment pond in an abandoned uranium mine.</title>
        <authorList>
            <person name="Santos T."/>
            <person name="Caetano T."/>
            <person name="Covas C."/>
            <person name="Cruz A."/>
            <person name="Mendo S."/>
        </authorList>
    </citation>
    <scope>NUCLEOTIDE SEQUENCE [LARGE SCALE GENOMIC DNA]</scope>
    <source>
        <strain evidence="1 2">NL19</strain>
    </source>
</reference>
<keyword evidence="2" id="KW-1185">Reference proteome</keyword>
<dbReference type="AlphaFoldDB" id="A0A0D0GMJ6"/>
<evidence type="ECO:0000313" key="2">
    <source>
        <dbReference type="Proteomes" id="UP000032049"/>
    </source>
</evidence>